<dbReference type="KEGG" id="pko:PKOR_23195"/>
<name>A0A0E3ZIH8_9BACT</name>
<dbReference type="RefSeq" id="WP_046313817.1">
    <property type="nucleotide sequence ID" value="NZ_CBCSCY010000100.1"/>
</dbReference>
<organism evidence="1 2">
    <name type="scientific">Pontibacter korlensis</name>
    <dbReference type="NCBI Taxonomy" id="400092"/>
    <lineage>
        <taxon>Bacteria</taxon>
        <taxon>Pseudomonadati</taxon>
        <taxon>Bacteroidota</taxon>
        <taxon>Cytophagia</taxon>
        <taxon>Cytophagales</taxon>
        <taxon>Hymenobacteraceae</taxon>
        <taxon>Pontibacter</taxon>
    </lineage>
</organism>
<sequence length="168" mass="19870">MNLEQLAQREKDLCTVVTDLYNQKQSKENDQKLREVFNSYKHVHQEYAEMANMEIEALKRALFIQWYAQTEPNYLSGIDTVDKQAEIKVFTILDGRIASNAVDPELIWMLNYFAAWDYVFARYPTLINLKAFVANAQPDTLPDRIDRKAMEERGRMGEYWNSLDRYKE</sequence>
<dbReference type="EMBL" id="CP009621">
    <property type="protein sequence ID" value="AKD05408.1"/>
    <property type="molecule type" value="Genomic_DNA"/>
</dbReference>
<accession>A0A0E3ZIH8</accession>
<gene>
    <name evidence="1" type="ORF">PKOR_23195</name>
</gene>
<proteinExistence type="predicted"/>
<protein>
    <submittedName>
        <fullName evidence="1">Uncharacterized protein</fullName>
    </submittedName>
</protein>
<reference evidence="1 2" key="1">
    <citation type="journal article" date="2015" name="Sci. Rep.">
        <title>Unraveling adaptation of Pontibacter korlensis to radiation and infertility in desert through complete genome and comparative transcriptomic analysis.</title>
        <authorList>
            <person name="Dai J."/>
            <person name="Dai W."/>
            <person name="Qiu C."/>
            <person name="Yang Z."/>
            <person name="Zhang Y."/>
            <person name="Zhou M."/>
            <person name="Zhang L."/>
            <person name="Fang C."/>
            <person name="Gao Q."/>
            <person name="Yang Q."/>
            <person name="Li X."/>
            <person name="Wang Z."/>
            <person name="Wang Z."/>
            <person name="Jia Z."/>
            <person name="Chen X."/>
        </authorList>
    </citation>
    <scope>NUCLEOTIDE SEQUENCE [LARGE SCALE GENOMIC DNA]</scope>
    <source>
        <strain evidence="1 2">X14-1T</strain>
    </source>
</reference>
<keyword evidence="2" id="KW-1185">Reference proteome</keyword>
<dbReference type="AlphaFoldDB" id="A0A0E3ZIH8"/>
<dbReference type="Proteomes" id="UP000033109">
    <property type="component" value="Chromosome"/>
</dbReference>
<dbReference type="OrthoDB" id="1264061at2"/>
<evidence type="ECO:0000313" key="2">
    <source>
        <dbReference type="Proteomes" id="UP000033109"/>
    </source>
</evidence>
<evidence type="ECO:0000313" key="1">
    <source>
        <dbReference type="EMBL" id="AKD05408.1"/>
    </source>
</evidence>
<dbReference type="HOGENOM" id="CLU_1584996_0_0_10"/>